<proteinExistence type="predicted"/>
<sequence length="98" mass="10738">MHTANMSKAAAATAVALVSIVVPEAIKDKWKFAQSPAEERSQIGGAKLEMRAAKLARQRMVDERARINVRGTVGYGRSSPLSQMKFLEQSLHLIGFLI</sequence>
<evidence type="ECO:0000313" key="1">
    <source>
        <dbReference type="EMBL" id="KAL3582158.1"/>
    </source>
</evidence>
<comment type="caution">
    <text evidence="1">The sequence shown here is derived from an EMBL/GenBank/DDBJ whole genome shotgun (WGS) entry which is preliminary data.</text>
</comment>
<organism evidence="1 2">
    <name type="scientific">Populus alba</name>
    <name type="common">White poplar</name>
    <dbReference type="NCBI Taxonomy" id="43335"/>
    <lineage>
        <taxon>Eukaryota</taxon>
        <taxon>Viridiplantae</taxon>
        <taxon>Streptophyta</taxon>
        <taxon>Embryophyta</taxon>
        <taxon>Tracheophyta</taxon>
        <taxon>Spermatophyta</taxon>
        <taxon>Magnoliopsida</taxon>
        <taxon>eudicotyledons</taxon>
        <taxon>Gunneridae</taxon>
        <taxon>Pentapetalae</taxon>
        <taxon>rosids</taxon>
        <taxon>fabids</taxon>
        <taxon>Malpighiales</taxon>
        <taxon>Salicaceae</taxon>
        <taxon>Saliceae</taxon>
        <taxon>Populus</taxon>
    </lineage>
</organism>
<accession>A0ACC4BU38</accession>
<reference evidence="1 2" key="1">
    <citation type="journal article" date="2024" name="Plant Biotechnol. J.">
        <title>Genome and CRISPR/Cas9 system of a widespread forest tree (Populus alba) in the world.</title>
        <authorList>
            <person name="Liu Y.J."/>
            <person name="Jiang P.F."/>
            <person name="Han X.M."/>
            <person name="Li X.Y."/>
            <person name="Wang H.M."/>
            <person name="Wang Y.J."/>
            <person name="Wang X.X."/>
            <person name="Zeng Q.Y."/>
        </authorList>
    </citation>
    <scope>NUCLEOTIDE SEQUENCE [LARGE SCALE GENOMIC DNA]</scope>
    <source>
        <strain evidence="2">cv. PAL-ZL1</strain>
    </source>
</reference>
<name>A0ACC4BU38_POPAL</name>
<dbReference type="EMBL" id="RCHU02000008">
    <property type="protein sequence ID" value="KAL3582158.1"/>
    <property type="molecule type" value="Genomic_DNA"/>
</dbReference>
<gene>
    <name evidence="1" type="ORF">D5086_016490</name>
</gene>
<keyword evidence="2" id="KW-1185">Reference proteome</keyword>
<evidence type="ECO:0000313" key="2">
    <source>
        <dbReference type="Proteomes" id="UP000309997"/>
    </source>
</evidence>
<protein>
    <submittedName>
        <fullName evidence="1">Uncharacterized protein</fullName>
    </submittedName>
</protein>
<dbReference type="Proteomes" id="UP000309997">
    <property type="component" value="Unassembled WGS sequence"/>
</dbReference>